<reference evidence="4" key="2">
    <citation type="submission" date="2010-05" db="EMBL/GenBank/DDBJ databases">
        <authorList>
            <person name="Almeida L.G."/>
            <person name="Nicolas M.F."/>
            <person name="Souza R.C."/>
            <person name="Vasconcelos A.T.R."/>
        </authorList>
    </citation>
    <scope>NUCLEOTIDE SEQUENCE</scope>
</reference>
<dbReference type="GO" id="GO:0004252">
    <property type="term" value="F:serine-type endopeptidase activity"/>
    <property type="evidence" value="ECO:0007669"/>
    <property type="project" value="InterPro"/>
</dbReference>
<dbReference type="STRING" id="43151.W5J9C0"/>
<dbReference type="CDD" id="cd00190">
    <property type="entry name" value="Tryp_SPc"/>
    <property type="match status" value="1"/>
</dbReference>
<dbReference type="InterPro" id="IPR009003">
    <property type="entry name" value="Peptidase_S1_PA"/>
</dbReference>
<organism evidence="4">
    <name type="scientific">Anopheles darlingi</name>
    <name type="common">Mosquito</name>
    <dbReference type="NCBI Taxonomy" id="43151"/>
    <lineage>
        <taxon>Eukaryota</taxon>
        <taxon>Metazoa</taxon>
        <taxon>Ecdysozoa</taxon>
        <taxon>Arthropoda</taxon>
        <taxon>Hexapoda</taxon>
        <taxon>Insecta</taxon>
        <taxon>Pterygota</taxon>
        <taxon>Neoptera</taxon>
        <taxon>Endopterygota</taxon>
        <taxon>Diptera</taxon>
        <taxon>Nematocera</taxon>
        <taxon>Culicoidea</taxon>
        <taxon>Culicidae</taxon>
        <taxon>Anophelinae</taxon>
        <taxon>Anopheles</taxon>
    </lineage>
</organism>
<dbReference type="InterPro" id="IPR043504">
    <property type="entry name" value="Peptidase_S1_PA_chymotrypsin"/>
</dbReference>
<evidence type="ECO:0000259" key="3">
    <source>
        <dbReference type="PROSITE" id="PS50240"/>
    </source>
</evidence>
<dbReference type="EMBL" id="ADMH02002084">
    <property type="protein sequence ID" value="ETN59445.1"/>
    <property type="molecule type" value="Genomic_DNA"/>
</dbReference>
<dbReference type="SMART" id="SM00020">
    <property type="entry name" value="Tryp_SPc"/>
    <property type="match status" value="1"/>
</dbReference>
<dbReference type="HOGENOM" id="CLU_244337_0_0_1"/>
<dbReference type="VEuPathDB" id="VectorBase:ADAC008958"/>
<dbReference type="Proteomes" id="UP000000673">
    <property type="component" value="Unassembled WGS sequence"/>
</dbReference>
<gene>
    <name evidence="4" type="ORF">AND_008958</name>
</gene>
<dbReference type="Gene3D" id="2.40.10.10">
    <property type="entry name" value="Trypsin-like serine proteases"/>
    <property type="match status" value="2"/>
</dbReference>
<evidence type="ECO:0000313" key="6">
    <source>
        <dbReference type="Proteomes" id="UP000000673"/>
    </source>
</evidence>
<reference evidence="5" key="4">
    <citation type="submission" date="2015-06" db="UniProtKB">
        <authorList>
            <consortium name="EnsemblMetazoa"/>
        </authorList>
    </citation>
    <scope>IDENTIFICATION</scope>
</reference>
<dbReference type="VEuPathDB" id="VectorBase:ADAR2_003155"/>
<feature type="domain" description="Peptidase S1" evidence="3">
    <location>
        <begin position="26"/>
        <end position="231"/>
    </location>
</feature>
<sequence>MVIIEKGLLAPKVTPEHSCPGMGFSSAANCVSGIPRCWKVHGVRLGEWDFITSDVCDSGHAASWAPIDIGIEEIVVHSEYKRFDERQRNDIALVRLSSDVQYTAHIQPICLPFQNTTTLIAYTVGWGITAKGVATHRKMMTHLSVLNQKEYLSVYKCNEFNITSAQICARSLVVHQTGTCDPGGQLLHYHGNEYYLIGVGSFGLQNCGAGNAPVVFTKVVEYIDWIETKQELMHGYILCASVLGTWETFSSTNHHGGMGACNIGQSASIRPSGFPCPAKATKPVNPISTESIPPSRASIPRADDDDDDIDDDDDTKAPGSIPERDPNIVGGGGGGCVRTKRERNEEEEPEKGTKNFVWNREELSSNLPYHNHNYEIPFNRPPNEVNFMGGLGSKKAHFRSKLHPQRFSTVQKLMRMRTSNRILETLTEDLRKVNLCRHKGDQQKKANNVTEFIKKMTDELQTAGNIEHSTPSDQSDMMRNPARKKLTNEDYKEMIKKLDRILLEDDRPSAGQNVSFRDWAMRERHNFKNRSNIEMMKRERETLESELCSSVDTRSHEYISNEGRRVTKVRRATKIPHIEGHMYGPFTRLPIEDPLLANETKFGIPLSLLVRSYREMDTKKEGERTLIDTRLSHMRIPLCPKSSDSSEDEDQMEEVKILSFLRTPYFPIPTIKRQKKRRKDRLRSRWLQKNRLKRITMLLYDRSLENMKSGRRRKAGRYGSEVPAVVAAPRSGGSSASVTEGRTKRKSSPAVPESSKAGISEKRSRYYRFIEEKSQQYRRMYDEGLQQRMTSFQDFKASETVGTSEDGLSESSRKKAKLQGLKLIEERPPVERLELKFPPNRFKSLSKSDTQKGAFYIDPEFYDKLRDLKRYKQRSKYYTSLMRGRPDVRQRLQVNAPEFEEEQIGHKYKYFSRLATEWDNYYIHELRYRPRIRKFCPKTDILNIREQRRKVFLQYFIEENLLQRRARQSLERRYANWIKNFCKRIRPLFKVWKEEAYSKLVAATDREKEATQETARLRATLQDRQNKMDSVTERILLLEERWNRNYYYMLMDSQWRLQNDYFHRASDGSLLTVSESIRNCKSLFIRTEGNNIATEIAEFYLGKAFPELERLPSCDPDAELLRRGLVQLNLRTIDLISKYNQKLMVFSKIDYHYKDVLEQFPKYFTDHYDALHLYTAKMESIQSKNERLKTQFHGLLGQPLQDCVYNKIMRITTSTVGQLYLFVRKLQHRQVEIVEISARDKLAAIHQHVMDLLFELDLLPLDVLKESEREARRNRKTLFREANTAYKKKMVLDLLRKQLRFHGGGGGAGLFYNSSTAFLGRHIHKRLQHMVLTVLECELTACCASSYAAGRTKMEGSDMRQDVETRCHLASLLGCQALDSSVLCTVDGSSEVFNIFMNNSSPSIASIENSIGIGFVKLPTSEERIKKRAPSRLHDDSPWPAPSALSSATSIYEAIPNNPTQPNALRYKLELVYECASDEFADSADLAACFEDCTVLGLRELSVSDCGISIVSSCSSTRFYAAEIFPNAQREALFSSENMYNKFGPFVLLPLPTNRQTVSRTTTTTTTTTREEASAPSSRLCFLQVSTFLTAKSRELQQSE</sequence>
<feature type="compositionally biased region" description="Acidic residues" evidence="2">
    <location>
        <begin position="303"/>
        <end position="314"/>
    </location>
</feature>
<dbReference type="InterPro" id="IPR001254">
    <property type="entry name" value="Trypsin_dom"/>
</dbReference>
<dbReference type="VEuPathDB" id="VectorBase:ADAR2_007533"/>
<protein>
    <recommendedName>
        <fullName evidence="3">Peptidase S1 domain-containing protein</fullName>
    </recommendedName>
</protein>
<feature type="region of interest" description="Disordered" evidence="2">
    <location>
        <begin position="711"/>
        <end position="759"/>
    </location>
</feature>
<evidence type="ECO:0000256" key="2">
    <source>
        <dbReference type="SAM" id="MobiDB-lite"/>
    </source>
</evidence>
<dbReference type="SUPFAM" id="SSF50494">
    <property type="entry name" value="Trypsin-like serine proteases"/>
    <property type="match status" value="1"/>
</dbReference>
<dbReference type="EnsemblMetazoa" id="ADAC008958-RA">
    <property type="protein sequence ID" value="ADAC008958-PA"/>
    <property type="gene ID" value="ADAC008958"/>
</dbReference>
<reference evidence="4" key="3">
    <citation type="journal article" date="2013" name="Nucleic Acids Res.">
        <title>The genome of Anopheles darlingi, the main neotropical malaria vector.</title>
        <authorList>
            <person name="Marinotti O."/>
            <person name="Cerqueira G.C."/>
            <person name="de Almeida L.G."/>
            <person name="Ferro M.I."/>
            <person name="Loreto E.L."/>
            <person name="Zaha A."/>
            <person name="Teixeira S.M."/>
            <person name="Wespiser A.R."/>
            <person name="Almeida E Silva A."/>
            <person name="Schlindwein A.D."/>
            <person name="Pacheco A.C."/>
            <person name="Silva A.L."/>
            <person name="Graveley B.R."/>
            <person name="Walenz B.P."/>
            <person name="Lima Bde A."/>
            <person name="Ribeiro C.A."/>
            <person name="Nunes-Silva C.G."/>
            <person name="de Carvalho C.R."/>
            <person name="Soares C.M."/>
            <person name="de Menezes C.B."/>
            <person name="Matiolli C."/>
            <person name="Caffrey D."/>
            <person name="Araujo D.A."/>
            <person name="de Oliveira D.M."/>
            <person name="Golenbock D."/>
            <person name="Grisard E.C."/>
            <person name="Fantinatti-Garboggini F."/>
            <person name="de Carvalho F.M."/>
            <person name="Barcellos F.G."/>
            <person name="Prosdocimi F."/>
            <person name="May G."/>
            <person name="Azevedo Junior G.M."/>
            <person name="Guimaraes G.M."/>
            <person name="Goldman G.H."/>
            <person name="Padilha I.Q."/>
            <person name="Batista Jda S."/>
            <person name="Ferro J.A."/>
            <person name="Ribeiro J.M."/>
            <person name="Fietto J.L."/>
            <person name="Dabbas K.M."/>
            <person name="Cerdeira L."/>
            <person name="Agnez-Lima L.F."/>
            <person name="Brocchi M."/>
            <person name="de Carvalho M.O."/>
            <person name="Teixeira Mde M."/>
            <person name="Diniz Maia Mde M."/>
            <person name="Goldman M.H."/>
            <person name="Cruz Schneider M.P."/>
            <person name="Felipe M.S."/>
            <person name="Hungria M."/>
            <person name="Nicolas M.F."/>
            <person name="Pereira M."/>
            <person name="Montes M.A."/>
            <person name="Cantao M.E."/>
            <person name="Vincentz M."/>
            <person name="Rafael M.S."/>
            <person name="Silverman N."/>
            <person name="Stoco P.H."/>
            <person name="Souza R.C."/>
            <person name="Vicentini R."/>
            <person name="Gazzinelli R.T."/>
            <person name="Neves Rde O."/>
            <person name="Silva R."/>
            <person name="Astolfi-Filho S."/>
            <person name="Maciel T.E."/>
            <person name="Urmenyi T.P."/>
            <person name="Tadei W.P."/>
            <person name="Camargo E.P."/>
            <person name="de Vasconcelos A.T."/>
        </authorList>
    </citation>
    <scope>NUCLEOTIDE SEQUENCE</scope>
</reference>
<name>W5J9C0_ANODA</name>
<evidence type="ECO:0000313" key="4">
    <source>
        <dbReference type="EMBL" id="ETN59445.1"/>
    </source>
</evidence>
<dbReference type="PROSITE" id="PS50240">
    <property type="entry name" value="TRYPSIN_DOM"/>
    <property type="match status" value="1"/>
</dbReference>
<dbReference type="Pfam" id="PF00089">
    <property type="entry name" value="Trypsin"/>
    <property type="match status" value="1"/>
</dbReference>
<dbReference type="PANTHER" id="PTHR24258:SF144">
    <property type="entry name" value="GH14088P"/>
    <property type="match status" value="1"/>
</dbReference>
<reference evidence="4 6" key="1">
    <citation type="journal article" date="2010" name="BMC Genomics">
        <title>Combination of measures distinguishes pre-miRNAs from other stem-loops in the genome of the newly sequenced Anopheles darlingi.</title>
        <authorList>
            <person name="Mendes N.D."/>
            <person name="Freitas A.T."/>
            <person name="Vasconcelos A.T."/>
            <person name="Sagot M.F."/>
        </authorList>
    </citation>
    <scope>NUCLEOTIDE SEQUENCE</scope>
</reference>
<evidence type="ECO:0000256" key="1">
    <source>
        <dbReference type="ARBA" id="ARBA00024195"/>
    </source>
</evidence>
<keyword evidence="6" id="KW-1185">Reference proteome</keyword>
<dbReference type="GO" id="GO:0006508">
    <property type="term" value="P:proteolysis"/>
    <property type="evidence" value="ECO:0007669"/>
    <property type="project" value="InterPro"/>
</dbReference>
<proteinExistence type="inferred from homology"/>
<feature type="region of interest" description="Disordered" evidence="2">
    <location>
        <begin position="274"/>
        <end position="353"/>
    </location>
</feature>
<comment type="similarity">
    <text evidence="1">Belongs to the peptidase S1 family. CLIP subfamily.</text>
</comment>
<dbReference type="PANTHER" id="PTHR24258">
    <property type="entry name" value="SERINE PROTEASE-RELATED"/>
    <property type="match status" value="1"/>
</dbReference>
<accession>W5J9C0</accession>
<dbReference type="eggNOG" id="KOG3627">
    <property type="taxonomic scope" value="Eukaryota"/>
</dbReference>
<evidence type="ECO:0000313" key="5">
    <source>
        <dbReference type="EnsemblMetazoa" id="ADAC008958-PA"/>
    </source>
</evidence>